<dbReference type="InterPro" id="IPR017850">
    <property type="entry name" value="Alkaline_phosphatase_core_sf"/>
</dbReference>
<dbReference type="RefSeq" id="WP_209897839.1">
    <property type="nucleotide sequence ID" value="NZ_BAAAJW010000006.1"/>
</dbReference>
<keyword evidence="6" id="KW-1185">Reference proteome</keyword>
<keyword evidence="2" id="KW-0479">Metal-binding</keyword>
<evidence type="ECO:0000256" key="1">
    <source>
        <dbReference type="ARBA" id="ARBA00008779"/>
    </source>
</evidence>
<evidence type="ECO:0000313" key="6">
    <source>
        <dbReference type="Proteomes" id="UP001519290"/>
    </source>
</evidence>
<sequence>MSEARPNVVFIITDQQRFDTIAALGHEHAITPNLDRLVHAGTSFTRTYVTSPSCAPSRASLFTGMYPHTTGVLKNNDPWSHSWVELLADSGYRCVNVGKMHTYPYTTSVGFHERHVVENKDRSNPTLPFFLDEWDKAFRARGLVKPDRATKYRALEDYGERLGAFEWEAPDDLHVDNFVGGLASHWLDVYPGEEPFFLQVGFPGPHPPYDPTPSALAQYDGMAMPAAHDSAEDRASQPFAVQDLIRDNLEVDHDGIVHLEHPTAEQVSRQRRHYMANVTMIDEQVGEIIDALERRGVLEETVIIFTSDHGDCLNDHGHIQKWSMYEPSARVPAVVAGPGVAADRRLDGLTSLFDLGPTILEVAGITPPAWMEATSLVPALRGQEYAGREFVFSEHARDMVLQKTELMTMVRDERFKLVEFIDHEDGQLFDLREDPHEMANLWDDPGFRDQRDRLSTVISRWRAQSELHTADWSASFR</sequence>
<dbReference type="PANTHER" id="PTHR45953:SF1">
    <property type="entry name" value="IDURONATE 2-SULFATASE"/>
    <property type="match status" value="1"/>
</dbReference>
<dbReference type="SUPFAM" id="SSF53649">
    <property type="entry name" value="Alkaline phosphatase-like"/>
    <property type="match status" value="1"/>
</dbReference>
<dbReference type="InterPro" id="IPR024607">
    <property type="entry name" value="Sulfatase_CS"/>
</dbReference>
<dbReference type="PROSITE" id="PS00523">
    <property type="entry name" value="SULFATASE_1"/>
    <property type="match status" value="1"/>
</dbReference>
<dbReference type="Proteomes" id="UP001519290">
    <property type="component" value="Unassembled WGS sequence"/>
</dbReference>
<evidence type="ECO:0000256" key="3">
    <source>
        <dbReference type="ARBA" id="ARBA00022801"/>
    </source>
</evidence>
<evidence type="ECO:0000259" key="4">
    <source>
        <dbReference type="Pfam" id="PF00884"/>
    </source>
</evidence>
<protein>
    <submittedName>
        <fullName evidence="5">Arylsulfatase A-like enzyme</fullName>
    </submittedName>
</protein>
<dbReference type="PANTHER" id="PTHR45953">
    <property type="entry name" value="IDURONATE 2-SULFATASE"/>
    <property type="match status" value="1"/>
</dbReference>
<name>A0ABS4WVE3_9MICO</name>
<comment type="similarity">
    <text evidence="1">Belongs to the sulfatase family.</text>
</comment>
<evidence type="ECO:0000256" key="2">
    <source>
        <dbReference type="ARBA" id="ARBA00022723"/>
    </source>
</evidence>
<dbReference type="InterPro" id="IPR000917">
    <property type="entry name" value="Sulfatase_N"/>
</dbReference>
<comment type="caution">
    <text evidence="5">The sequence shown here is derived from an EMBL/GenBank/DDBJ whole genome shotgun (WGS) entry which is preliminary data.</text>
</comment>
<accession>A0ABS4WVE3</accession>
<dbReference type="Gene3D" id="3.40.720.10">
    <property type="entry name" value="Alkaline Phosphatase, subunit A"/>
    <property type="match status" value="1"/>
</dbReference>
<evidence type="ECO:0000313" key="5">
    <source>
        <dbReference type="EMBL" id="MBP2380167.1"/>
    </source>
</evidence>
<feature type="domain" description="Sulfatase N-terminal" evidence="4">
    <location>
        <begin position="6"/>
        <end position="365"/>
    </location>
</feature>
<organism evidence="5 6">
    <name type="scientific">Brachybacterium sacelli</name>
    <dbReference type="NCBI Taxonomy" id="173364"/>
    <lineage>
        <taxon>Bacteria</taxon>
        <taxon>Bacillati</taxon>
        <taxon>Actinomycetota</taxon>
        <taxon>Actinomycetes</taxon>
        <taxon>Micrococcales</taxon>
        <taxon>Dermabacteraceae</taxon>
        <taxon>Brachybacterium</taxon>
    </lineage>
</organism>
<proteinExistence type="inferred from homology"/>
<dbReference type="Pfam" id="PF00884">
    <property type="entry name" value="Sulfatase"/>
    <property type="match status" value="1"/>
</dbReference>
<dbReference type="EMBL" id="JAGIOD010000001">
    <property type="protein sequence ID" value="MBP2380167.1"/>
    <property type="molecule type" value="Genomic_DNA"/>
</dbReference>
<gene>
    <name evidence="5" type="ORF">JOF43_000124</name>
</gene>
<keyword evidence="3" id="KW-0378">Hydrolase</keyword>
<reference evidence="5 6" key="1">
    <citation type="submission" date="2021-03" db="EMBL/GenBank/DDBJ databases">
        <title>Sequencing the genomes of 1000 actinobacteria strains.</title>
        <authorList>
            <person name="Klenk H.-P."/>
        </authorList>
    </citation>
    <scope>NUCLEOTIDE SEQUENCE [LARGE SCALE GENOMIC DNA]</scope>
    <source>
        <strain evidence="5 6">DSM 14566</strain>
    </source>
</reference>